<keyword evidence="8" id="KW-1185">Reference proteome</keyword>
<accession>A0AAD3RY07</accession>
<name>A0AAD3RY07_NEPGR</name>
<dbReference type="PANTHER" id="PTHR31288">
    <property type="entry name" value="O-FUCOSYLTRANSFERASE FAMILY PROTEIN"/>
    <property type="match status" value="1"/>
</dbReference>
<dbReference type="InterPro" id="IPR024709">
    <property type="entry name" value="FucosylTrfase_pln"/>
</dbReference>
<dbReference type="PANTHER" id="PTHR31288:SF8">
    <property type="entry name" value="O-FUCOSYLTRANSFERASE 10-RELATED"/>
    <property type="match status" value="1"/>
</dbReference>
<organism evidence="7 8">
    <name type="scientific">Nepenthes gracilis</name>
    <name type="common">Slender pitcher plant</name>
    <dbReference type="NCBI Taxonomy" id="150966"/>
    <lineage>
        <taxon>Eukaryota</taxon>
        <taxon>Viridiplantae</taxon>
        <taxon>Streptophyta</taxon>
        <taxon>Embryophyta</taxon>
        <taxon>Tracheophyta</taxon>
        <taxon>Spermatophyta</taxon>
        <taxon>Magnoliopsida</taxon>
        <taxon>eudicotyledons</taxon>
        <taxon>Gunneridae</taxon>
        <taxon>Pentapetalae</taxon>
        <taxon>Caryophyllales</taxon>
        <taxon>Nepenthaceae</taxon>
        <taxon>Nepenthes</taxon>
    </lineage>
</organism>
<dbReference type="EMBL" id="BSYO01000002">
    <property type="protein sequence ID" value="GMH00276.1"/>
    <property type="molecule type" value="Genomic_DNA"/>
</dbReference>
<dbReference type="InterPro" id="IPR019378">
    <property type="entry name" value="GDP-Fuc_O-FucTrfase"/>
</dbReference>
<keyword evidence="5" id="KW-0119">Carbohydrate metabolism</keyword>
<evidence type="ECO:0000256" key="5">
    <source>
        <dbReference type="ARBA" id="ARBA00023277"/>
    </source>
</evidence>
<keyword evidence="4" id="KW-0294">Fucose metabolism</keyword>
<evidence type="ECO:0000256" key="3">
    <source>
        <dbReference type="ARBA" id="ARBA00022679"/>
    </source>
</evidence>
<dbReference type="Pfam" id="PF10250">
    <property type="entry name" value="O-FucT"/>
    <property type="match status" value="1"/>
</dbReference>
<sequence length="164" mass="18235">MMGKSLKSDGKYISIHLRFDEDIVASSCCVYDGGCEEQLEKDMSCEKGWGSKFRCKDPAINPGLNRINGKCPLTPVEIGVVLRGMGFDNNTAFYLASGKLYEAKRHLVLLLQMFPLFYTKKSFASPEELAPFEMLRGQAEAEETVSIAFSYRLCLLHSSMGVGL</sequence>
<evidence type="ECO:0000256" key="2">
    <source>
        <dbReference type="ARBA" id="ARBA00022676"/>
    </source>
</evidence>
<reference evidence="7" key="1">
    <citation type="submission" date="2023-05" db="EMBL/GenBank/DDBJ databases">
        <title>Nepenthes gracilis genome sequencing.</title>
        <authorList>
            <person name="Fukushima K."/>
        </authorList>
    </citation>
    <scope>NUCLEOTIDE SEQUENCE</scope>
    <source>
        <strain evidence="7">SING2019-196</strain>
    </source>
</reference>
<dbReference type="AlphaFoldDB" id="A0AAD3RY07"/>
<dbReference type="Proteomes" id="UP001279734">
    <property type="component" value="Unassembled WGS sequence"/>
</dbReference>
<keyword evidence="3" id="KW-0808">Transferase</keyword>
<evidence type="ECO:0000256" key="4">
    <source>
        <dbReference type="ARBA" id="ARBA00023253"/>
    </source>
</evidence>
<protein>
    <recommendedName>
        <fullName evidence="6">O-fucosyltransferase family protein</fullName>
    </recommendedName>
</protein>
<evidence type="ECO:0000313" key="7">
    <source>
        <dbReference type="EMBL" id="GMH00276.1"/>
    </source>
</evidence>
<gene>
    <name evidence="7" type="ORF">Nepgr_002115</name>
</gene>
<evidence type="ECO:0000256" key="6">
    <source>
        <dbReference type="ARBA" id="ARBA00030350"/>
    </source>
</evidence>
<evidence type="ECO:0000256" key="1">
    <source>
        <dbReference type="ARBA" id="ARBA00007737"/>
    </source>
</evidence>
<proteinExistence type="inferred from homology"/>
<dbReference type="GO" id="GO:0016757">
    <property type="term" value="F:glycosyltransferase activity"/>
    <property type="evidence" value="ECO:0007669"/>
    <property type="project" value="UniProtKB-KW"/>
</dbReference>
<comment type="similarity">
    <text evidence="1">Belongs to the glycosyltransferase GT106 family.</text>
</comment>
<dbReference type="GO" id="GO:0006004">
    <property type="term" value="P:fucose metabolic process"/>
    <property type="evidence" value="ECO:0007669"/>
    <property type="project" value="UniProtKB-KW"/>
</dbReference>
<evidence type="ECO:0000313" key="8">
    <source>
        <dbReference type="Proteomes" id="UP001279734"/>
    </source>
</evidence>
<comment type="caution">
    <text evidence="7">The sequence shown here is derived from an EMBL/GenBank/DDBJ whole genome shotgun (WGS) entry which is preliminary data.</text>
</comment>
<keyword evidence="2" id="KW-0328">Glycosyltransferase</keyword>